<dbReference type="CDD" id="cd03260">
    <property type="entry name" value="ABC_PstB_phosphate_transporter"/>
    <property type="match status" value="1"/>
</dbReference>
<evidence type="ECO:0000256" key="4">
    <source>
        <dbReference type="ARBA" id="ARBA00022519"/>
    </source>
</evidence>
<keyword evidence="2" id="KW-0813">Transport</keyword>
<dbReference type="InterPro" id="IPR005670">
    <property type="entry name" value="PstB-like"/>
</dbReference>
<evidence type="ECO:0000259" key="11">
    <source>
        <dbReference type="PROSITE" id="PS50893"/>
    </source>
</evidence>
<evidence type="ECO:0000256" key="7">
    <source>
        <dbReference type="ARBA" id="ARBA00022840"/>
    </source>
</evidence>
<dbReference type="AlphaFoldDB" id="A0AAC9P8M8"/>
<evidence type="ECO:0000256" key="2">
    <source>
        <dbReference type="ARBA" id="ARBA00022448"/>
    </source>
</evidence>
<evidence type="ECO:0000256" key="8">
    <source>
        <dbReference type="ARBA" id="ARBA00022967"/>
    </source>
</evidence>
<protein>
    <submittedName>
        <fullName evidence="12">Phosphate transport ATP-binding protein pstB</fullName>
    </submittedName>
</protein>
<dbReference type="NCBIfam" id="TIGR00972">
    <property type="entry name" value="3a0107s01c2"/>
    <property type="match status" value="1"/>
</dbReference>
<dbReference type="PROSITE" id="PS50893">
    <property type="entry name" value="ABC_TRANSPORTER_2"/>
    <property type="match status" value="1"/>
</dbReference>
<keyword evidence="4" id="KW-0997">Cell inner membrane</keyword>
<gene>
    <name evidence="12" type="ORF">GbCGDNIH9_0913</name>
</gene>
<dbReference type="GO" id="GO:0005315">
    <property type="term" value="F:phosphate transmembrane transporter activity"/>
    <property type="evidence" value="ECO:0007669"/>
    <property type="project" value="InterPro"/>
</dbReference>
<name>A0AAC9P8M8_9PROT</name>
<proteinExistence type="predicted"/>
<reference evidence="13" key="1">
    <citation type="submission" date="2016-11" db="EMBL/GenBank/DDBJ databases">
        <title>Comparative genomic and phenotypic analysis of Granulibacter bethesdensis clinical isolates from patients with chronic granulomatous disease.</title>
        <authorList>
            <person name="Zarember K.A."/>
            <person name="Porcella S.F."/>
            <person name="Chu J."/>
            <person name="Ding L."/>
            <person name="Dahlstrom E."/>
            <person name="Barbian K."/>
            <person name="Martens C."/>
            <person name="Sykora L."/>
            <person name="Kramer S."/>
            <person name="Pettinato A.M."/>
            <person name="Hong H."/>
            <person name="Wald G."/>
            <person name="Berg L.J."/>
            <person name="Rogge L.S."/>
            <person name="Greenberg D.E."/>
            <person name="Falcone E.L."/>
            <person name="Neves J.F."/>
            <person name="Simoes M.J."/>
            <person name="Casal M."/>
            <person name="Rodriguez-Lopez F.C."/>
            <person name="Zelazny A."/>
            <person name="Gallin J.I."/>
            <person name="Holland S.M."/>
        </authorList>
    </citation>
    <scope>NUCLEOTIDE SEQUENCE [LARGE SCALE GENOMIC DNA]</scope>
    <source>
        <strain evidence="13">NIH9.1</strain>
    </source>
</reference>
<keyword evidence="6" id="KW-0547">Nucleotide-binding</keyword>
<keyword evidence="8" id="KW-1278">Translocase</keyword>
<dbReference type="Pfam" id="PF00005">
    <property type="entry name" value="ABC_tran"/>
    <property type="match status" value="1"/>
</dbReference>
<keyword evidence="3" id="KW-1003">Cell membrane</keyword>
<dbReference type="InterPro" id="IPR003593">
    <property type="entry name" value="AAA+_ATPase"/>
</dbReference>
<evidence type="ECO:0000256" key="5">
    <source>
        <dbReference type="ARBA" id="ARBA00022592"/>
    </source>
</evidence>
<evidence type="ECO:0000256" key="3">
    <source>
        <dbReference type="ARBA" id="ARBA00022475"/>
    </source>
</evidence>
<evidence type="ECO:0000313" key="12">
    <source>
        <dbReference type="EMBL" id="APH54169.1"/>
    </source>
</evidence>
<comment type="function">
    <text evidence="10">Part of the ABC transporter complex PstSACB involved in phosphate import. Responsible for energy coupling to the transport system.</text>
</comment>
<dbReference type="SMART" id="SM00382">
    <property type="entry name" value="AAA"/>
    <property type="match status" value="1"/>
</dbReference>
<dbReference type="InterPro" id="IPR003439">
    <property type="entry name" value="ABC_transporter-like_ATP-bd"/>
</dbReference>
<dbReference type="GO" id="GO:0005524">
    <property type="term" value="F:ATP binding"/>
    <property type="evidence" value="ECO:0007669"/>
    <property type="project" value="UniProtKB-KW"/>
</dbReference>
<dbReference type="Gene3D" id="3.40.50.300">
    <property type="entry name" value="P-loop containing nucleotide triphosphate hydrolases"/>
    <property type="match status" value="1"/>
</dbReference>
<organism evidence="12 13">
    <name type="scientific">Granulibacter bethesdensis</name>
    <dbReference type="NCBI Taxonomy" id="364410"/>
    <lineage>
        <taxon>Bacteria</taxon>
        <taxon>Pseudomonadati</taxon>
        <taxon>Pseudomonadota</taxon>
        <taxon>Alphaproteobacteria</taxon>
        <taxon>Acetobacterales</taxon>
        <taxon>Acetobacteraceae</taxon>
        <taxon>Granulibacter</taxon>
    </lineage>
</organism>
<sequence>MASLASTYWPAPFWAEGSETMVSTISQVSRTVSHDAGGSAAAGLAAMAASRVVVESQPKIAVRNLDFYYGSHKALKSISLDVHERQVLGMIGPSGCGKSTLLRILNKMYALYPGQRAEGEVLLDGENVLGKDVDVNVLRSRVGMVFQKPTPFPMSIYENIAFGIRLHEKLSKAEMDERIEWSLTRAALWSEVKDRLHTAAAGMSGGQQQRLCIARTIAVKPEVILLDEPTSALDPISTLKIEELVDELKRDFTIAIVTHNMQQAARCADRVAFFYMGELIEVGTALDMFTNPREQRTQEYITGRFG</sequence>
<dbReference type="GO" id="GO:0035435">
    <property type="term" value="P:phosphate ion transmembrane transport"/>
    <property type="evidence" value="ECO:0007669"/>
    <property type="project" value="InterPro"/>
</dbReference>
<dbReference type="PROSITE" id="PS00211">
    <property type="entry name" value="ABC_TRANSPORTER_1"/>
    <property type="match status" value="1"/>
</dbReference>
<keyword evidence="5" id="KW-0592">Phosphate transport</keyword>
<dbReference type="InterPro" id="IPR017871">
    <property type="entry name" value="ABC_transporter-like_CS"/>
</dbReference>
<comment type="subcellular location">
    <subcellularLocation>
        <location evidence="1">Cell inner membrane</location>
        <topology evidence="1">Peripheral membrane protein</topology>
    </subcellularLocation>
</comment>
<dbReference type="PANTHER" id="PTHR43423:SF3">
    <property type="entry name" value="PHOSPHATE IMPORT ATP-BINDING PROTEIN PSTB"/>
    <property type="match status" value="1"/>
</dbReference>
<feature type="domain" description="ABC transporter" evidence="11">
    <location>
        <begin position="60"/>
        <end position="301"/>
    </location>
</feature>
<evidence type="ECO:0000256" key="1">
    <source>
        <dbReference type="ARBA" id="ARBA00004417"/>
    </source>
</evidence>
<evidence type="ECO:0000313" key="13">
    <source>
        <dbReference type="Proteomes" id="UP000182373"/>
    </source>
</evidence>
<dbReference type="InterPro" id="IPR027417">
    <property type="entry name" value="P-loop_NTPase"/>
</dbReference>
<keyword evidence="9" id="KW-0472">Membrane</keyword>
<dbReference type="PANTHER" id="PTHR43423">
    <property type="entry name" value="ABC TRANSPORTER I FAMILY MEMBER 17"/>
    <property type="match status" value="1"/>
</dbReference>
<dbReference type="EMBL" id="CP018191">
    <property type="protein sequence ID" value="APH54169.1"/>
    <property type="molecule type" value="Genomic_DNA"/>
</dbReference>
<dbReference type="GO" id="GO:0016887">
    <property type="term" value="F:ATP hydrolysis activity"/>
    <property type="evidence" value="ECO:0007669"/>
    <property type="project" value="InterPro"/>
</dbReference>
<evidence type="ECO:0000256" key="10">
    <source>
        <dbReference type="ARBA" id="ARBA00054713"/>
    </source>
</evidence>
<dbReference type="SUPFAM" id="SSF52540">
    <property type="entry name" value="P-loop containing nucleoside triphosphate hydrolases"/>
    <property type="match status" value="1"/>
</dbReference>
<evidence type="ECO:0000256" key="6">
    <source>
        <dbReference type="ARBA" id="ARBA00022741"/>
    </source>
</evidence>
<dbReference type="FunFam" id="3.40.50.300:FF:000132">
    <property type="entry name" value="Phosphate import ATP-binding protein PstB"/>
    <property type="match status" value="1"/>
</dbReference>
<dbReference type="Proteomes" id="UP000182373">
    <property type="component" value="Chromosome"/>
</dbReference>
<keyword evidence="7 12" id="KW-0067">ATP-binding</keyword>
<evidence type="ECO:0000256" key="9">
    <source>
        <dbReference type="ARBA" id="ARBA00023136"/>
    </source>
</evidence>
<accession>A0AAC9P8M8</accession>
<dbReference type="GO" id="GO:0005886">
    <property type="term" value="C:plasma membrane"/>
    <property type="evidence" value="ECO:0007669"/>
    <property type="project" value="UniProtKB-SubCell"/>
</dbReference>